<evidence type="ECO:0000256" key="1">
    <source>
        <dbReference type="PROSITE-ProRule" id="PRU00169"/>
    </source>
</evidence>
<evidence type="ECO:0000313" key="4">
    <source>
        <dbReference type="Proteomes" id="UP000229362"/>
    </source>
</evidence>
<dbReference type="PANTHER" id="PTHR43228:SF1">
    <property type="entry name" value="TWO-COMPONENT RESPONSE REGULATOR ARR22"/>
    <property type="match status" value="1"/>
</dbReference>
<feature type="modified residue" description="4-aspartylphosphate" evidence="1">
    <location>
        <position position="76"/>
    </location>
</feature>
<feature type="domain" description="Response regulatory" evidence="2">
    <location>
        <begin position="24"/>
        <end position="144"/>
    </location>
</feature>
<dbReference type="GO" id="GO:0000160">
    <property type="term" value="P:phosphorelay signal transduction system"/>
    <property type="evidence" value="ECO:0007669"/>
    <property type="project" value="InterPro"/>
</dbReference>
<evidence type="ECO:0000259" key="2">
    <source>
        <dbReference type="PROSITE" id="PS50110"/>
    </source>
</evidence>
<protein>
    <recommendedName>
        <fullName evidence="2">Response regulatory domain-containing protein</fullName>
    </recommendedName>
</protein>
<comment type="caution">
    <text evidence="3">The sequence shown here is derived from an EMBL/GenBank/DDBJ whole genome shotgun (WGS) entry which is preliminary data.</text>
</comment>
<organism evidence="3 4">
    <name type="scientific">Candidatus Magasanikbacteria bacterium CG10_big_fil_rev_8_21_14_0_10_43_6</name>
    <dbReference type="NCBI Taxonomy" id="1974650"/>
    <lineage>
        <taxon>Bacteria</taxon>
        <taxon>Candidatus Magasanikiibacteriota</taxon>
    </lineage>
</organism>
<dbReference type="InterPro" id="IPR052048">
    <property type="entry name" value="ST_Response_Regulator"/>
</dbReference>
<dbReference type="EMBL" id="PFBZ01000020">
    <property type="protein sequence ID" value="PIT86914.1"/>
    <property type="molecule type" value="Genomic_DNA"/>
</dbReference>
<dbReference type="SMART" id="SM00448">
    <property type="entry name" value="REC"/>
    <property type="match status" value="1"/>
</dbReference>
<dbReference type="PANTHER" id="PTHR43228">
    <property type="entry name" value="TWO-COMPONENT RESPONSE REGULATOR"/>
    <property type="match status" value="1"/>
</dbReference>
<dbReference type="SUPFAM" id="SSF52172">
    <property type="entry name" value="CheY-like"/>
    <property type="match status" value="1"/>
</dbReference>
<sequence length="148" mass="16050">MLSCCRPCLTKHGVAMGLETNDLGILWIDDEPMILRAMARVMKSKFDIDITACPSGQVALEEFKKDTARFDLVVCDVQMPEMAGPSVVRAIRSLGYTGIIVFFSSGAGEFEQEVKDLISTGDVTLLLPKSASAAEIHNLALLGKKLCL</sequence>
<accession>A0A2M6W287</accession>
<dbReference type="Pfam" id="PF00072">
    <property type="entry name" value="Response_reg"/>
    <property type="match status" value="1"/>
</dbReference>
<gene>
    <name evidence="3" type="ORF">COU33_00520</name>
</gene>
<keyword evidence="1" id="KW-0597">Phosphoprotein</keyword>
<reference evidence="4" key="1">
    <citation type="submission" date="2017-09" db="EMBL/GenBank/DDBJ databases">
        <title>Depth-based differentiation of microbial function through sediment-hosted aquifers and enrichment of novel symbionts in the deep terrestrial subsurface.</title>
        <authorList>
            <person name="Probst A.J."/>
            <person name="Ladd B."/>
            <person name="Jarett J.K."/>
            <person name="Geller-Mcgrath D.E."/>
            <person name="Sieber C.M.K."/>
            <person name="Emerson J.B."/>
            <person name="Anantharaman K."/>
            <person name="Thomas B.C."/>
            <person name="Malmstrom R."/>
            <person name="Stieglmeier M."/>
            <person name="Klingl A."/>
            <person name="Woyke T."/>
            <person name="Ryan C.M."/>
            <person name="Banfield J.F."/>
        </authorList>
    </citation>
    <scope>NUCLEOTIDE SEQUENCE [LARGE SCALE GENOMIC DNA]</scope>
</reference>
<evidence type="ECO:0000313" key="3">
    <source>
        <dbReference type="EMBL" id="PIT86914.1"/>
    </source>
</evidence>
<dbReference type="Gene3D" id="3.40.50.2300">
    <property type="match status" value="1"/>
</dbReference>
<proteinExistence type="predicted"/>
<dbReference type="PROSITE" id="PS50110">
    <property type="entry name" value="RESPONSE_REGULATORY"/>
    <property type="match status" value="1"/>
</dbReference>
<dbReference type="InterPro" id="IPR001789">
    <property type="entry name" value="Sig_transdc_resp-reg_receiver"/>
</dbReference>
<dbReference type="AlphaFoldDB" id="A0A2M6W287"/>
<dbReference type="InterPro" id="IPR011006">
    <property type="entry name" value="CheY-like_superfamily"/>
</dbReference>
<name>A0A2M6W287_9BACT</name>
<dbReference type="Proteomes" id="UP000229362">
    <property type="component" value="Unassembled WGS sequence"/>
</dbReference>